<feature type="repeat" description="ANK" evidence="13">
    <location>
        <begin position="279"/>
        <end position="311"/>
    </location>
</feature>
<keyword evidence="5" id="KW-0107">Calcium channel</keyword>
<dbReference type="Pfam" id="PF00023">
    <property type="entry name" value="Ank"/>
    <property type="match status" value="1"/>
</dbReference>
<feature type="repeat" description="ANK" evidence="13">
    <location>
        <begin position="178"/>
        <end position="210"/>
    </location>
</feature>
<dbReference type="GO" id="GO:0005262">
    <property type="term" value="F:calcium channel activity"/>
    <property type="evidence" value="ECO:0007669"/>
    <property type="project" value="UniProtKB-KW"/>
</dbReference>
<dbReference type="GO" id="GO:0034703">
    <property type="term" value="C:cation channel complex"/>
    <property type="evidence" value="ECO:0007669"/>
    <property type="project" value="UniProtKB-ARBA"/>
</dbReference>
<dbReference type="InterPro" id="IPR005821">
    <property type="entry name" value="Ion_trans_dom"/>
</dbReference>
<feature type="transmembrane region" description="Helical" evidence="15">
    <location>
        <begin position="687"/>
        <end position="708"/>
    </location>
</feature>
<keyword evidence="2" id="KW-0813">Transport</keyword>
<name>A0A9R1TGQ9_9HYME</name>
<evidence type="ECO:0000256" key="7">
    <source>
        <dbReference type="ARBA" id="ARBA00022737"/>
    </source>
</evidence>
<proteinExistence type="predicted"/>
<evidence type="ECO:0000256" key="4">
    <source>
        <dbReference type="ARBA" id="ARBA00022568"/>
    </source>
</evidence>
<evidence type="ECO:0000313" key="17">
    <source>
        <dbReference type="Proteomes" id="UP000694866"/>
    </source>
</evidence>
<evidence type="ECO:0000256" key="5">
    <source>
        <dbReference type="ARBA" id="ARBA00022673"/>
    </source>
</evidence>
<dbReference type="InterPro" id="IPR036770">
    <property type="entry name" value="Ankyrin_rpt-contain_sf"/>
</dbReference>
<dbReference type="SUPFAM" id="SSF48403">
    <property type="entry name" value="Ankyrin repeat"/>
    <property type="match status" value="1"/>
</dbReference>
<reference evidence="18" key="1">
    <citation type="submission" date="2025-08" db="UniProtKB">
        <authorList>
            <consortium name="RefSeq"/>
        </authorList>
    </citation>
    <scope>IDENTIFICATION</scope>
    <source>
        <strain evidence="18">USDA-PBARC FA_bdor</strain>
        <tissue evidence="18">Whole organism</tissue>
    </source>
</reference>
<dbReference type="Pfam" id="PF00520">
    <property type="entry name" value="Ion_trans"/>
    <property type="match status" value="1"/>
</dbReference>
<accession>A0A9R1TGQ9</accession>
<feature type="transmembrane region" description="Helical" evidence="15">
    <location>
        <begin position="736"/>
        <end position="754"/>
    </location>
</feature>
<keyword evidence="10" id="KW-0406">Ion transport</keyword>
<dbReference type="PROSITE" id="PS50088">
    <property type="entry name" value="ANK_REPEAT"/>
    <property type="match status" value="3"/>
</dbReference>
<evidence type="ECO:0000256" key="2">
    <source>
        <dbReference type="ARBA" id="ARBA00022448"/>
    </source>
</evidence>
<keyword evidence="4" id="KW-0109">Calcium transport</keyword>
<keyword evidence="9 15" id="KW-1133">Transmembrane helix</keyword>
<evidence type="ECO:0000259" key="16">
    <source>
        <dbReference type="Pfam" id="PF00520"/>
    </source>
</evidence>
<dbReference type="CTD" id="39571"/>
<organism evidence="17 18">
    <name type="scientific">Fopius arisanus</name>
    <dbReference type="NCBI Taxonomy" id="64838"/>
    <lineage>
        <taxon>Eukaryota</taxon>
        <taxon>Metazoa</taxon>
        <taxon>Ecdysozoa</taxon>
        <taxon>Arthropoda</taxon>
        <taxon>Hexapoda</taxon>
        <taxon>Insecta</taxon>
        <taxon>Pterygota</taxon>
        <taxon>Neoptera</taxon>
        <taxon>Endopterygota</taxon>
        <taxon>Hymenoptera</taxon>
        <taxon>Apocrita</taxon>
        <taxon>Ichneumonoidea</taxon>
        <taxon>Braconidae</taxon>
        <taxon>Opiinae</taxon>
        <taxon>Fopius</taxon>
    </lineage>
</organism>
<dbReference type="InterPro" id="IPR024862">
    <property type="entry name" value="TRPV"/>
</dbReference>
<keyword evidence="6 15" id="KW-0812">Transmembrane</keyword>
<dbReference type="PANTHER" id="PTHR10582:SF28">
    <property type="entry name" value="NANCHUNG, ISOFORM B"/>
    <property type="match status" value="1"/>
</dbReference>
<feature type="transmembrane region" description="Helical" evidence="15">
    <location>
        <begin position="766"/>
        <end position="787"/>
    </location>
</feature>
<dbReference type="PROSITE" id="PS50297">
    <property type="entry name" value="ANK_REP_REGION"/>
    <property type="match status" value="1"/>
</dbReference>
<dbReference type="GeneID" id="105270079"/>
<gene>
    <name evidence="18" type="primary">nan</name>
</gene>
<dbReference type="RefSeq" id="XP_011309080.1">
    <property type="nucleotide sequence ID" value="XM_011310778.1"/>
</dbReference>
<dbReference type="KEGG" id="fas:105270079"/>
<dbReference type="Pfam" id="PF12796">
    <property type="entry name" value="Ank_2"/>
    <property type="match status" value="1"/>
</dbReference>
<dbReference type="AlphaFoldDB" id="A0A9R1TGQ9"/>
<feature type="domain" description="Ion transport" evidence="16">
    <location>
        <begin position="594"/>
        <end position="797"/>
    </location>
</feature>
<evidence type="ECO:0000256" key="8">
    <source>
        <dbReference type="ARBA" id="ARBA00022837"/>
    </source>
</evidence>
<dbReference type="FunFam" id="1.25.40.20:FF:000181">
    <property type="entry name" value="Nanchung, isoform A"/>
    <property type="match status" value="1"/>
</dbReference>
<evidence type="ECO:0000256" key="6">
    <source>
        <dbReference type="ARBA" id="ARBA00022692"/>
    </source>
</evidence>
<dbReference type="InterPro" id="IPR002110">
    <property type="entry name" value="Ankyrin_rpt"/>
</dbReference>
<keyword evidence="7" id="KW-0677">Repeat</keyword>
<evidence type="ECO:0000256" key="11">
    <source>
        <dbReference type="ARBA" id="ARBA00023136"/>
    </source>
</evidence>
<feature type="compositionally biased region" description="Low complexity" evidence="14">
    <location>
        <begin position="433"/>
        <end position="453"/>
    </location>
</feature>
<evidence type="ECO:0000256" key="15">
    <source>
        <dbReference type="SAM" id="Phobius"/>
    </source>
</evidence>
<dbReference type="OrthoDB" id="533508at2759"/>
<keyword evidence="3" id="KW-1003">Cell membrane</keyword>
<evidence type="ECO:0000256" key="1">
    <source>
        <dbReference type="ARBA" id="ARBA00004651"/>
    </source>
</evidence>
<sequence>MGNTESNVTSGVKKQTDTSSILLYKLVDLKGGGLLVDMMKRATQTKQYAELDHAIRTKVEPFLYNKGKGKWIPISKLVLLRNKERPRHKMLPVLKAMENPADYDVDVDMKDDIIDETKIDKSKYRLICWNLSDRGAVGETILHLCMLNATALHADLAKRLLRFYPNLINDIYLSDEYYGENVLHIAIVNEDPAMVKYLLDSGADVDERCFGNFMCPEDQKASRTDSLDHEWPCVTPETNYDGYVYWGEYPLSFAACLGQEECYRLMLARGADPDKQDTNGNTVLHMLVIYSKLNTFDMAYEVGASLSIRNNQHLTPLTLSARLARIEMFFHIMNIEREIYWQIGSITCAAYPLSQFDTIDVNNGTINNNSALNLVVFGETEEHLELMDGVLVDLLNAKWNTFIKSRFYRQFFLFCFYFVLSLISFVLRPGPSSTDSSTNSTRPTSSSDITTSSGGLSATLMTTHVSKNQGLGQLSRVIRQVAITLATNFFTNNATPASVESFISRISDNITMSLKEVLNSDYDKSLLDESLVELDGRRNESVYEQVTPSAFIMDAALNEEWWEDLTEVCRLMQLDSSTAKIRLTAEVFMELGAMLYILAALREARFLGLNMFIENLMTAPSRVMFLFSCCILMSFPFLRLACADKVEDMLAVVVMLTTAPYFLFFCRGFKTVGPFVVMIYRMIMGDLLRFVTIYLVFVMGFSQAYYIIFLSFDNPQTPEGVDDTTSNPMPSPMESIMAMFLMSMTNFGDYYGAFERTDHEMEAKCLFVVYMAIVAILLVNMLIAMMGNTYQKIAETRNEWQRQWARIVLVVERGVAPAERLKKLMDYSQPMSDGRRALVLRLHQSEEDKEDMKEILEMKRTHERLYKKRMARVKKEREHIIIESVK</sequence>
<keyword evidence="13" id="KW-0040">ANK repeat</keyword>
<feature type="repeat" description="ANK" evidence="13">
    <location>
        <begin position="246"/>
        <end position="278"/>
    </location>
</feature>
<feature type="transmembrane region" description="Helical" evidence="15">
    <location>
        <begin position="622"/>
        <end position="641"/>
    </location>
</feature>
<protein>
    <submittedName>
        <fullName evidence="18">Transient receptor potential cation channel subfamily V member 6</fullName>
    </submittedName>
</protein>
<evidence type="ECO:0000256" key="13">
    <source>
        <dbReference type="PROSITE-ProRule" id="PRU00023"/>
    </source>
</evidence>
<dbReference type="SMART" id="SM00248">
    <property type="entry name" value="ANK"/>
    <property type="match status" value="5"/>
</dbReference>
<keyword evidence="11 15" id="KW-0472">Membrane</keyword>
<evidence type="ECO:0000256" key="3">
    <source>
        <dbReference type="ARBA" id="ARBA00022475"/>
    </source>
</evidence>
<keyword evidence="8" id="KW-0106">Calcium</keyword>
<dbReference type="Gene3D" id="1.25.40.20">
    <property type="entry name" value="Ankyrin repeat-containing domain"/>
    <property type="match status" value="1"/>
</dbReference>
<dbReference type="PANTHER" id="PTHR10582">
    <property type="entry name" value="TRANSIENT RECEPTOR POTENTIAL ION CHANNEL PROTEIN"/>
    <property type="match status" value="1"/>
</dbReference>
<feature type="region of interest" description="Disordered" evidence="14">
    <location>
        <begin position="433"/>
        <end position="454"/>
    </location>
</feature>
<keyword evidence="12" id="KW-0407">Ion channel</keyword>
<comment type="subcellular location">
    <subcellularLocation>
        <location evidence="1">Cell membrane</location>
        <topology evidence="1">Multi-pass membrane protein</topology>
    </subcellularLocation>
</comment>
<evidence type="ECO:0000313" key="18">
    <source>
        <dbReference type="RefSeq" id="XP_011309080.1"/>
    </source>
</evidence>
<keyword evidence="17" id="KW-1185">Reference proteome</keyword>
<keyword evidence="18" id="KW-0675">Receptor</keyword>
<evidence type="ECO:0000256" key="10">
    <source>
        <dbReference type="ARBA" id="ARBA00023065"/>
    </source>
</evidence>
<feature type="transmembrane region" description="Helical" evidence="15">
    <location>
        <begin position="407"/>
        <end position="427"/>
    </location>
</feature>
<evidence type="ECO:0000256" key="14">
    <source>
        <dbReference type="SAM" id="MobiDB-lite"/>
    </source>
</evidence>
<dbReference type="GO" id="GO:0098703">
    <property type="term" value="P:calcium ion import across plasma membrane"/>
    <property type="evidence" value="ECO:0007669"/>
    <property type="project" value="TreeGrafter"/>
</dbReference>
<evidence type="ECO:0000256" key="12">
    <source>
        <dbReference type="ARBA" id="ARBA00023303"/>
    </source>
</evidence>
<dbReference type="GO" id="GO:0005886">
    <property type="term" value="C:plasma membrane"/>
    <property type="evidence" value="ECO:0007669"/>
    <property type="project" value="UniProtKB-SubCell"/>
</dbReference>
<dbReference type="Proteomes" id="UP000694866">
    <property type="component" value="Unplaced"/>
</dbReference>
<evidence type="ECO:0000256" key="9">
    <source>
        <dbReference type="ARBA" id="ARBA00022989"/>
    </source>
</evidence>